<proteinExistence type="inferred from homology"/>
<feature type="domain" description="RNA-binding S4" evidence="5">
    <location>
        <begin position="13"/>
        <end position="74"/>
    </location>
</feature>
<dbReference type="PANTHER" id="PTHR47683">
    <property type="entry name" value="PSEUDOURIDINE SYNTHASE FAMILY PROTEIN-RELATED"/>
    <property type="match status" value="1"/>
</dbReference>
<name>A0ABS2EZJ0_9ACTN</name>
<keyword evidence="7" id="KW-1185">Reference proteome</keyword>
<keyword evidence="3" id="KW-0694">RNA-binding</keyword>
<dbReference type="Proteomes" id="UP000712527">
    <property type="component" value="Unassembled WGS sequence"/>
</dbReference>
<dbReference type="NCBIfam" id="TIGR00093">
    <property type="entry name" value="pseudouridine synthase"/>
    <property type="match status" value="1"/>
</dbReference>
<dbReference type="InterPro" id="IPR042092">
    <property type="entry name" value="PsdUridine_s_RsuA/RluB/E/F_cat"/>
</dbReference>
<keyword evidence="2 4" id="KW-0413">Isomerase</keyword>
<dbReference type="EC" id="5.4.99.-" evidence="4"/>
<evidence type="ECO:0000259" key="5">
    <source>
        <dbReference type="SMART" id="SM00363"/>
    </source>
</evidence>
<reference evidence="6 7" key="1">
    <citation type="journal article" date="2021" name="Sci. Rep.">
        <title>The distribution of antibiotic resistance genes in chicken gut microbiota commensals.</title>
        <authorList>
            <person name="Juricova H."/>
            <person name="Matiasovicova J."/>
            <person name="Kubasova T."/>
            <person name="Cejkova D."/>
            <person name="Rychlik I."/>
        </authorList>
    </citation>
    <scope>NUCLEOTIDE SEQUENCE [LARGE SCALE GENOMIC DNA]</scope>
    <source>
        <strain evidence="6 7">An794</strain>
    </source>
</reference>
<dbReference type="InterPro" id="IPR020103">
    <property type="entry name" value="PsdUridine_synth_cat_dom_sf"/>
</dbReference>
<dbReference type="InterPro" id="IPR036986">
    <property type="entry name" value="S4_RNA-bd_sf"/>
</dbReference>
<evidence type="ECO:0000256" key="4">
    <source>
        <dbReference type="RuleBase" id="RU003887"/>
    </source>
</evidence>
<dbReference type="InterPro" id="IPR050343">
    <property type="entry name" value="RsuA_PseudoU_synthase"/>
</dbReference>
<dbReference type="PANTHER" id="PTHR47683:SF2">
    <property type="entry name" value="RNA-BINDING S4 DOMAIN-CONTAINING PROTEIN"/>
    <property type="match status" value="1"/>
</dbReference>
<comment type="similarity">
    <text evidence="1 4">Belongs to the pseudouridine synthase RsuA family.</text>
</comment>
<dbReference type="EMBL" id="JACSNQ010000001">
    <property type="protein sequence ID" value="MBM6774141.1"/>
    <property type="molecule type" value="Genomic_DNA"/>
</dbReference>
<evidence type="ECO:0000256" key="3">
    <source>
        <dbReference type="PROSITE-ProRule" id="PRU00182"/>
    </source>
</evidence>
<evidence type="ECO:0000313" key="7">
    <source>
        <dbReference type="Proteomes" id="UP000712527"/>
    </source>
</evidence>
<evidence type="ECO:0000256" key="2">
    <source>
        <dbReference type="ARBA" id="ARBA00023235"/>
    </source>
</evidence>
<sequence length="275" mass="29556">MSEPLRESGLYPMRLQRFLARAGVASRRGSERLMSAGRVRVNGVVVTELGSKVDPERDVVSVDGVVCRIEAQPFHLMLYKPAGYVTTMSDPQGRPTVADLVPTAEHPGLYPVGRLDQDTTGLLLFTTSGELGQALLHPSHHVTKHYVALVSGTPDARDLARLRAGVRLEEGAVSAPAKAELIGPDDPLFSLVAPRGAGRTGGGEPNAVVGLSIHEGRKHQVKKMMQAVGHRVLRLHRDAFGPLHLSGVAEGGWRALSDAERAALEALCAERKDER</sequence>
<comment type="caution">
    <text evidence="6">The sequence shown here is derived from an EMBL/GenBank/DDBJ whole genome shotgun (WGS) entry which is preliminary data.</text>
</comment>
<dbReference type="Gene3D" id="3.10.290.10">
    <property type="entry name" value="RNA-binding S4 domain"/>
    <property type="match status" value="1"/>
</dbReference>
<dbReference type="RefSeq" id="WP_239471404.1">
    <property type="nucleotide sequence ID" value="NZ_JACSNQ010000001.1"/>
</dbReference>
<dbReference type="CDD" id="cd02870">
    <property type="entry name" value="PseudoU_synth_RsuA_like"/>
    <property type="match status" value="1"/>
</dbReference>
<evidence type="ECO:0000256" key="1">
    <source>
        <dbReference type="ARBA" id="ARBA00008348"/>
    </source>
</evidence>
<organism evidence="6 7">
    <name type="scientific">Olsenella profusa</name>
    <dbReference type="NCBI Taxonomy" id="138595"/>
    <lineage>
        <taxon>Bacteria</taxon>
        <taxon>Bacillati</taxon>
        <taxon>Actinomycetota</taxon>
        <taxon>Coriobacteriia</taxon>
        <taxon>Coriobacteriales</taxon>
        <taxon>Atopobiaceae</taxon>
        <taxon>Olsenella</taxon>
    </lineage>
</organism>
<gene>
    <name evidence="6" type="ORF">H9X80_01035</name>
</gene>
<dbReference type="Gene3D" id="3.30.70.580">
    <property type="entry name" value="Pseudouridine synthase I, catalytic domain, N-terminal subdomain"/>
    <property type="match status" value="1"/>
</dbReference>
<dbReference type="InterPro" id="IPR020094">
    <property type="entry name" value="TruA/RsuA/RluB/E/F_N"/>
</dbReference>
<protein>
    <recommendedName>
        <fullName evidence="4">Pseudouridine synthase</fullName>
        <ecNumber evidence="4">5.4.99.-</ecNumber>
    </recommendedName>
</protein>
<dbReference type="PROSITE" id="PS01149">
    <property type="entry name" value="PSI_RSU"/>
    <property type="match status" value="1"/>
</dbReference>
<dbReference type="SUPFAM" id="SSF55174">
    <property type="entry name" value="Alpha-L RNA-binding motif"/>
    <property type="match status" value="1"/>
</dbReference>
<dbReference type="InterPro" id="IPR018496">
    <property type="entry name" value="PsdUridine_synth_RsuA/RluB_CS"/>
</dbReference>
<dbReference type="Gene3D" id="3.30.70.1560">
    <property type="entry name" value="Alpha-L RNA-binding motif"/>
    <property type="match status" value="1"/>
</dbReference>
<dbReference type="Pfam" id="PF00849">
    <property type="entry name" value="PseudoU_synth_2"/>
    <property type="match status" value="1"/>
</dbReference>
<dbReference type="InterPro" id="IPR002942">
    <property type="entry name" value="S4_RNA-bd"/>
</dbReference>
<dbReference type="PROSITE" id="PS50889">
    <property type="entry name" value="S4"/>
    <property type="match status" value="1"/>
</dbReference>
<accession>A0ABS2EZJ0</accession>
<dbReference type="InterPro" id="IPR006145">
    <property type="entry name" value="PsdUridine_synth_RsuA/RluA"/>
</dbReference>
<dbReference type="Pfam" id="PF01479">
    <property type="entry name" value="S4"/>
    <property type="match status" value="1"/>
</dbReference>
<dbReference type="SMART" id="SM00363">
    <property type="entry name" value="S4"/>
    <property type="match status" value="1"/>
</dbReference>
<dbReference type="InterPro" id="IPR000748">
    <property type="entry name" value="PsdUridine_synth_RsuA/RluB/E/F"/>
</dbReference>
<dbReference type="SUPFAM" id="SSF55120">
    <property type="entry name" value="Pseudouridine synthase"/>
    <property type="match status" value="1"/>
</dbReference>
<evidence type="ECO:0000313" key="6">
    <source>
        <dbReference type="EMBL" id="MBM6774141.1"/>
    </source>
</evidence>